<dbReference type="SUPFAM" id="SSF52540">
    <property type="entry name" value="P-loop containing nucleoside triphosphate hydrolases"/>
    <property type="match status" value="1"/>
</dbReference>
<evidence type="ECO:0000313" key="2">
    <source>
        <dbReference type="EMBL" id="OTG00494.1"/>
    </source>
</evidence>
<keyword evidence="1" id="KW-0472">Membrane</keyword>
<dbReference type="InterPro" id="IPR027417">
    <property type="entry name" value="P-loop_NTPase"/>
</dbReference>
<dbReference type="GO" id="GO:0016787">
    <property type="term" value="F:hydrolase activity"/>
    <property type="evidence" value="ECO:0007669"/>
    <property type="project" value="UniProtKB-KW"/>
</dbReference>
<gene>
    <name evidence="2" type="ORF">HannXRQ_Chr13g0391671</name>
</gene>
<organism evidence="2 3">
    <name type="scientific">Helianthus annuus</name>
    <name type="common">Common sunflower</name>
    <dbReference type="NCBI Taxonomy" id="4232"/>
    <lineage>
        <taxon>Eukaryota</taxon>
        <taxon>Viridiplantae</taxon>
        <taxon>Streptophyta</taxon>
        <taxon>Embryophyta</taxon>
        <taxon>Tracheophyta</taxon>
        <taxon>Spermatophyta</taxon>
        <taxon>Magnoliopsida</taxon>
        <taxon>eudicotyledons</taxon>
        <taxon>Gunneridae</taxon>
        <taxon>Pentapetalae</taxon>
        <taxon>asterids</taxon>
        <taxon>campanulids</taxon>
        <taxon>Asterales</taxon>
        <taxon>Asteraceae</taxon>
        <taxon>Asteroideae</taxon>
        <taxon>Heliantheae alliance</taxon>
        <taxon>Heliantheae</taxon>
        <taxon>Helianthus</taxon>
    </lineage>
</organism>
<feature type="transmembrane region" description="Helical" evidence="1">
    <location>
        <begin position="29"/>
        <end position="51"/>
    </location>
</feature>
<protein>
    <submittedName>
        <fullName evidence="2">Putative P-loop containing nucleoside triphosphate hydrolase</fullName>
    </submittedName>
</protein>
<keyword evidence="2" id="KW-0378">Hydrolase</keyword>
<keyword evidence="1" id="KW-0812">Transmembrane</keyword>
<sequence length="219" mass="25262">MGGVGKTTLARLLFNDTKVLLSSFFEGSIWLFLGQTAVTVFSYGLGISFLPERNTLFRSTFFLFRQEELLRSWPFGLLQLSFFFSSNGLLFLFTSEFFGLSFKPFGLLRLRSFLTGLFFLMPVSPFRRWSLSVLRSFGLVGSNHYLLSLSRGAATVFFRILSFWRRLFFLTSFAFFLSGDDSSFSRRSRLLSSYFADFNQPFFLSFCFADLDQHFLSGD</sequence>
<proteinExistence type="predicted"/>
<accession>A0A251SP30</accession>
<dbReference type="EMBL" id="CM007902">
    <property type="protein sequence ID" value="OTG00494.1"/>
    <property type="molecule type" value="Genomic_DNA"/>
</dbReference>
<reference evidence="3" key="1">
    <citation type="journal article" date="2017" name="Nature">
        <title>The sunflower genome provides insights into oil metabolism, flowering and Asterid evolution.</title>
        <authorList>
            <person name="Badouin H."/>
            <person name="Gouzy J."/>
            <person name="Grassa C.J."/>
            <person name="Murat F."/>
            <person name="Staton S.E."/>
            <person name="Cottret L."/>
            <person name="Lelandais-Briere C."/>
            <person name="Owens G.L."/>
            <person name="Carrere S."/>
            <person name="Mayjonade B."/>
            <person name="Legrand L."/>
            <person name="Gill N."/>
            <person name="Kane N.C."/>
            <person name="Bowers J.E."/>
            <person name="Hubner S."/>
            <person name="Bellec A."/>
            <person name="Berard A."/>
            <person name="Berges H."/>
            <person name="Blanchet N."/>
            <person name="Boniface M.C."/>
            <person name="Brunel D."/>
            <person name="Catrice O."/>
            <person name="Chaidir N."/>
            <person name="Claudel C."/>
            <person name="Donnadieu C."/>
            <person name="Faraut T."/>
            <person name="Fievet G."/>
            <person name="Helmstetter N."/>
            <person name="King M."/>
            <person name="Knapp S.J."/>
            <person name="Lai Z."/>
            <person name="Le Paslier M.C."/>
            <person name="Lippi Y."/>
            <person name="Lorenzon L."/>
            <person name="Mandel J.R."/>
            <person name="Marage G."/>
            <person name="Marchand G."/>
            <person name="Marquand E."/>
            <person name="Bret-Mestries E."/>
            <person name="Morien E."/>
            <person name="Nambeesan S."/>
            <person name="Nguyen T."/>
            <person name="Pegot-Espagnet P."/>
            <person name="Pouilly N."/>
            <person name="Raftis F."/>
            <person name="Sallet E."/>
            <person name="Schiex T."/>
            <person name="Thomas J."/>
            <person name="Vandecasteele C."/>
            <person name="Vares D."/>
            <person name="Vear F."/>
            <person name="Vautrin S."/>
            <person name="Crespi M."/>
            <person name="Mangin B."/>
            <person name="Burke J.M."/>
            <person name="Salse J."/>
            <person name="Munos S."/>
            <person name="Vincourt P."/>
            <person name="Rieseberg L.H."/>
            <person name="Langlade N.B."/>
        </authorList>
    </citation>
    <scope>NUCLEOTIDE SEQUENCE [LARGE SCALE GENOMIC DNA]</scope>
    <source>
        <strain evidence="3">cv. SF193</strain>
    </source>
</reference>
<dbReference type="InParanoid" id="A0A251SP30"/>
<dbReference type="Gene3D" id="3.40.50.300">
    <property type="entry name" value="P-loop containing nucleotide triphosphate hydrolases"/>
    <property type="match status" value="1"/>
</dbReference>
<dbReference type="Proteomes" id="UP000215914">
    <property type="component" value="Chromosome 13"/>
</dbReference>
<keyword evidence="3" id="KW-1185">Reference proteome</keyword>
<keyword evidence="1" id="KW-1133">Transmembrane helix</keyword>
<dbReference type="AlphaFoldDB" id="A0A251SP30"/>
<feature type="transmembrane region" description="Helical" evidence="1">
    <location>
        <begin position="72"/>
        <end position="93"/>
    </location>
</feature>
<evidence type="ECO:0000256" key="1">
    <source>
        <dbReference type="SAM" id="Phobius"/>
    </source>
</evidence>
<evidence type="ECO:0000313" key="3">
    <source>
        <dbReference type="Proteomes" id="UP000215914"/>
    </source>
</evidence>
<name>A0A251SP30_HELAN</name>